<dbReference type="Gene3D" id="3.90.550.10">
    <property type="entry name" value="Spore Coat Polysaccharide Biosynthesis Protein SpsA, Chain A"/>
    <property type="match status" value="1"/>
</dbReference>
<dbReference type="RefSeq" id="WP_046859774.1">
    <property type="nucleotide sequence ID" value="NZ_CP011412.1"/>
</dbReference>
<dbReference type="SUPFAM" id="SSF53448">
    <property type="entry name" value="Nucleotide-diphospho-sugar transferases"/>
    <property type="match status" value="1"/>
</dbReference>
<proteinExistence type="predicted"/>
<feature type="domain" description="Glycosyltransferase 2-like" evidence="1">
    <location>
        <begin position="13"/>
        <end position="128"/>
    </location>
</feature>
<accession>A0A0F7JZS4</accession>
<name>A0A0F7JZS4_9GAMM</name>
<dbReference type="InterPro" id="IPR001173">
    <property type="entry name" value="Glyco_trans_2-like"/>
</dbReference>
<evidence type="ECO:0000259" key="1">
    <source>
        <dbReference type="Pfam" id="PF00535"/>
    </source>
</evidence>
<evidence type="ECO:0000313" key="3">
    <source>
        <dbReference type="Proteomes" id="UP000034410"/>
    </source>
</evidence>
<dbReference type="Proteomes" id="UP000034410">
    <property type="component" value="Chromosome"/>
</dbReference>
<organism evidence="2 3">
    <name type="scientific">Sedimenticola thiotaurini</name>
    <dbReference type="NCBI Taxonomy" id="1543721"/>
    <lineage>
        <taxon>Bacteria</taxon>
        <taxon>Pseudomonadati</taxon>
        <taxon>Pseudomonadota</taxon>
        <taxon>Gammaproteobacteria</taxon>
        <taxon>Chromatiales</taxon>
        <taxon>Sedimenticolaceae</taxon>
        <taxon>Sedimenticola</taxon>
    </lineage>
</organism>
<protein>
    <recommendedName>
        <fullName evidence="1">Glycosyltransferase 2-like domain-containing protein</fullName>
    </recommendedName>
</protein>
<sequence>MNITSSTTDKSVSAVLFCYNEVEYIQKTIRSIQNQSIAVENIIIVDDFSTDGTVKVIKQLASTDGRIQCIQNKYKKGKVGAYQTGLERVRTEYFFVIGADDEANPNLVKESLEYIEKNETSFVFNSAEMIDENSCPLNRQFISSFDAATCFYYNKTGGLIFARSKIIEEIIPFPSQLEFEDWYTVLTLFQRFGRVETSVQPLIKYRIHSRSDSQASRWDWHRRRSLLERDIRFLKLMRQREATNESAREELSRSIRFRERLIRGLPSLGKDIRMSMILLKSYLSLSLSRIISRLAQLRIKAENTRH</sequence>
<dbReference type="Pfam" id="PF00535">
    <property type="entry name" value="Glycos_transf_2"/>
    <property type="match status" value="1"/>
</dbReference>
<reference evidence="2 3" key="1">
    <citation type="journal article" date="2015" name="Genome Announc.">
        <title>Complete Genome Sequence of Sedimenticola thiotaurini Strain SIP-G1, a Polyphosphate- and Polyhydroxyalkanoate-Accumulating Sulfur-Oxidizing Gammaproteobacterium Isolated from Salt Marsh Sediments.</title>
        <authorList>
            <person name="Flood B.E."/>
            <person name="Jones D.S."/>
            <person name="Bailey J.V."/>
        </authorList>
    </citation>
    <scope>NUCLEOTIDE SEQUENCE [LARGE SCALE GENOMIC DNA]</scope>
    <source>
        <strain evidence="2 3">SIP-G1</strain>
    </source>
</reference>
<dbReference type="PANTHER" id="PTHR43685:SF2">
    <property type="entry name" value="GLYCOSYLTRANSFERASE 2-LIKE DOMAIN-CONTAINING PROTEIN"/>
    <property type="match status" value="1"/>
</dbReference>
<dbReference type="EMBL" id="CP011412">
    <property type="protein sequence ID" value="AKH20844.1"/>
    <property type="molecule type" value="Genomic_DNA"/>
</dbReference>
<dbReference type="InterPro" id="IPR029044">
    <property type="entry name" value="Nucleotide-diphossugar_trans"/>
</dbReference>
<gene>
    <name evidence="2" type="ORF">AAY24_11345</name>
</gene>
<keyword evidence="3" id="KW-1185">Reference proteome</keyword>
<evidence type="ECO:0000313" key="2">
    <source>
        <dbReference type="EMBL" id="AKH20844.1"/>
    </source>
</evidence>
<dbReference type="OrthoDB" id="9802649at2"/>
<dbReference type="PANTHER" id="PTHR43685">
    <property type="entry name" value="GLYCOSYLTRANSFERASE"/>
    <property type="match status" value="1"/>
</dbReference>
<dbReference type="KEGG" id="seds:AAY24_11345"/>
<dbReference type="AlphaFoldDB" id="A0A0F7JZS4"/>
<dbReference type="InterPro" id="IPR050834">
    <property type="entry name" value="Glycosyltransf_2"/>
</dbReference>